<evidence type="ECO:0000256" key="2">
    <source>
        <dbReference type="SAM" id="SignalP"/>
    </source>
</evidence>
<sequence>MRRTRALFTLVTAAALALAAGCGGSTSPSDSLPAAAASGTAAETAGDPQTGGSITVGVQPPCGLDKAQTSGCNFIANAVVDNLTEQVPATGEIVPWLATSWEISEDQQSYTFHLQDGVTFSNGEVLDATAVKTFFDDVIELGKQGKAFQSSAYLLGYQGSEVVDPLTITVSFDRPKAGLLQALSEKPLGIVAPETIRTKTPDERLAEGVIGSGPFVIEEVVPNQRVVLTKRADYEWSSPKNAHVGPAYLDRVTFQFLPENSVRTGSLTSGEIQVESAVPATDVDLLKGQGFEIAARASAGIPYYYAVNLRDPILSQEPVRQALQVALDRPEIVDTVFTEYQAPATGILSRTHPNYVDLSDELAYAPDRAAQLLDEAGWTEGADGIRQRDGRPLTITVQSSSSGDQPLHELVQQQLRRIGIDLQIQQLTQAQISENRAAGNWQLLYSNLTRPDGDVLVSYFDPDFSTYLTESYDPELEQLLSEQTSELDVAQRQELLAQIQQIVIERGYGIPVNESSQTLAFAPEVHGVDFEAPWWPTFVDTWIEQ</sequence>
<dbReference type="AlphaFoldDB" id="A0A938YF51"/>
<feature type="domain" description="Solute-binding protein family 5" evidence="3">
    <location>
        <begin position="92"/>
        <end position="450"/>
    </location>
</feature>
<dbReference type="GO" id="GO:0043190">
    <property type="term" value="C:ATP-binding cassette (ABC) transporter complex"/>
    <property type="evidence" value="ECO:0007669"/>
    <property type="project" value="InterPro"/>
</dbReference>
<dbReference type="GO" id="GO:1904680">
    <property type="term" value="F:peptide transmembrane transporter activity"/>
    <property type="evidence" value="ECO:0007669"/>
    <property type="project" value="TreeGrafter"/>
</dbReference>
<protein>
    <submittedName>
        <fullName evidence="4">ABC transporter substrate-binding protein</fullName>
    </submittedName>
</protein>
<gene>
    <name evidence="4" type="ORF">JL106_05315</name>
</gene>
<dbReference type="InterPro" id="IPR030678">
    <property type="entry name" value="Peptide/Ni-bd"/>
</dbReference>
<dbReference type="InterPro" id="IPR000914">
    <property type="entry name" value="SBP_5_dom"/>
</dbReference>
<dbReference type="EMBL" id="JAERWK010000007">
    <property type="protein sequence ID" value="MBM9466700.1"/>
    <property type="molecule type" value="Genomic_DNA"/>
</dbReference>
<organism evidence="4 5">
    <name type="scientific">Nakamurella leprariae</name>
    <dbReference type="NCBI Taxonomy" id="2803911"/>
    <lineage>
        <taxon>Bacteria</taxon>
        <taxon>Bacillati</taxon>
        <taxon>Actinomycetota</taxon>
        <taxon>Actinomycetes</taxon>
        <taxon>Nakamurellales</taxon>
        <taxon>Nakamurellaceae</taxon>
        <taxon>Nakamurella</taxon>
    </lineage>
</organism>
<dbReference type="GO" id="GO:0042597">
    <property type="term" value="C:periplasmic space"/>
    <property type="evidence" value="ECO:0007669"/>
    <property type="project" value="UniProtKB-ARBA"/>
</dbReference>
<dbReference type="Gene3D" id="3.40.190.10">
    <property type="entry name" value="Periplasmic binding protein-like II"/>
    <property type="match status" value="1"/>
</dbReference>
<dbReference type="PANTHER" id="PTHR30290">
    <property type="entry name" value="PERIPLASMIC BINDING COMPONENT OF ABC TRANSPORTER"/>
    <property type="match status" value="1"/>
</dbReference>
<evidence type="ECO:0000313" key="4">
    <source>
        <dbReference type="EMBL" id="MBM9466700.1"/>
    </source>
</evidence>
<keyword evidence="5" id="KW-1185">Reference proteome</keyword>
<evidence type="ECO:0000259" key="3">
    <source>
        <dbReference type="Pfam" id="PF00496"/>
    </source>
</evidence>
<comment type="caution">
    <text evidence="4">The sequence shown here is derived from an EMBL/GenBank/DDBJ whole genome shotgun (WGS) entry which is preliminary data.</text>
</comment>
<dbReference type="PROSITE" id="PS51257">
    <property type="entry name" value="PROKAR_LIPOPROTEIN"/>
    <property type="match status" value="1"/>
</dbReference>
<feature type="chain" id="PRO_5038690352" evidence="2">
    <location>
        <begin position="20"/>
        <end position="545"/>
    </location>
</feature>
<dbReference type="GO" id="GO:0015833">
    <property type="term" value="P:peptide transport"/>
    <property type="evidence" value="ECO:0007669"/>
    <property type="project" value="TreeGrafter"/>
</dbReference>
<feature type="compositionally biased region" description="Low complexity" evidence="1">
    <location>
        <begin position="29"/>
        <end position="46"/>
    </location>
</feature>
<feature type="region of interest" description="Disordered" evidence="1">
    <location>
        <begin position="29"/>
        <end position="57"/>
    </location>
</feature>
<dbReference type="Proteomes" id="UP000663792">
    <property type="component" value="Unassembled WGS sequence"/>
</dbReference>
<dbReference type="CDD" id="cd08492">
    <property type="entry name" value="PBP2_NikA_DppA_OppA_like_15"/>
    <property type="match status" value="1"/>
</dbReference>
<reference evidence="4" key="1">
    <citation type="submission" date="2021-01" db="EMBL/GenBank/DDBJ databases">
        <title>YIM 132084 draft genome.</title>
        <authorList>
            <person name="An D."/>
        </authorList>
    </citation>
    <scope>NUCLEOTIDE SEQUENCE</scope>
    <source>
        <strain evidence="4">YIM 132084</strain>
    </source>
</reference>
<dbReference type="RefSeq" id="WP_205259659.1">
    <property type="nucleotide sequence ID" value="NZ_JAERWK010000007.1"/>
</dbReference>
<name>A0A938YF51_9ACTN</name>
<evidence type="ECO:0000256" key="1">
    <source>
        <dbReference type="SAM" id="MobiDB-lite"/>
    </source>
</evidence>
<proteinExistence type="predicted"/>
<dbReference type="Pfam" id="PF00496">
    <property type="entry name" value="SBP_bac_5"/>
    <property type="match status" value="1"/>
</dbReference>
<evidence type="ECO:0000313" key="5">
    <source>
        <dbReference type="Proteomes" id="UP000663792"/>
    </source>
</evidence>
<dbReference type="SUPFAM" id="SSF53850">
    <property type="entry name" value="Periplasmic binding protein-like II"/>
    <property type="match status" value="1"/>
</dbReference>
<dbReference type="PIRSF" id="PIRSF002741">
    <property type="entry name" value="MppA"/>
    <property type="match status" value="1"/>
</dbReference>
<accession>A0A938YF51</accession>
<keyword evidence="2" id="KW-0732">Signal</keyword>
<dbReference type="Gene3D" id="3.10.105.10">
    <property type="entry name" value="Dipeptide-binding Protein, Domain 3"/>
    <property type="match status" value="1"/>
</dbReference>
<feature type="signal peptide" evidence="2">
    <location>
        <begin position="1"/>
        <end position="19"/>
    </location>
</feature>
<dbReference type="InterPro" id="IPR039424">
    <property type="entry name" value="SBP_5"/>
</dbReference>